<dbReference type="InterPro" id="IPR027417">
    <property type="entry name" value="P-loop_NTPase"/>
</dbReference>
<dbReference type="RefSeq" id="WP_114075028.1">
    <property type="nucleotide sequence ID" value="NZ_CP030918.1"/>
</dbReference>
<dbReference type="AlphaFoldDB" id="A0A344PH54"/>
<name>A0A344PH54_9RHOB</name>
<dbReference type="OrthoDB" id="7802556at2"/>
<evidence type="ECO:0000313" key="2">
    <source>
        <dbReference type="Proteomes" id="UP000252023"/>
    </source>
</evidence>
<dbReference type="Gene3D" id="3.40.50.300">
    <property type="entry name" value="P-loop containing nucleotide triphosphate hydrolases"/>
    <property type="match status" value="1"/>
</dbReference>
<keyword evidence="2" id="KW-1185">Reference proteome</keyword>
<gene>
    <name evidence="1" type="ORF">DRW48_02505</name>
</gene>
<reference evidence="2" key="1">
    <citation type="submission" date="2018-07" db="EMBL/GenBank/DDBJ databases">
        <title>Genome sequencing of Paracoccus sp. SC2-6.</title>
        <authorList>
            <person name="Heo J."/>
            <person name="Kim S.-J."/>
            <person name="Kwon S.-W."/>
        </authorList>
    </citation>
    <scope>NUCLEOTIDE SEQUENCE [LARGE SCALE GENOMIC DNA]</scope>
    <source>
        <strain evidence="2">SC2-6</strain>
    </source>
</reference>
<dbReference type="Proteomes" id="UP000252023">
    <property type="component" value="Chromosome"/>
</dbReference>
<accession>A0A344PH54</accession>
<dbReference type="EMBL" id="CP030918">
    <property type="protein sequence ID" value="AXC48709.1"/>
    <property type="molecule type" value="Genomic_DNA"/>
</dbReference>
<evidence type="ECO:0008006" key="3">
    <source>
        <dbReference type="Google" id="ProtNLM"/>
    </source>
</evidence>
<dbReference type="KEGG" id="pars:DRW48_02505"/>
<dbReference type="SUPFAM" id="SSF52540">
    <property type="entry name" value="P-loop containing nucleoside triphosphate hydrolases"/>
    <property type="match status" value="1"/>
</dbReference>
<sequence length="463" mass="51944">MPDPFRSFVIFAGMRTGSNLLEATLNAIKYVTCFGEAFNPYMLGWPDKAELKGFTAEQRDADPHALLNAILGASNLNGFRYFFDHDPRVFDAIMDDPSCGKIILTRNPVDSYVSTQLARETNQWKLNETETPIPARITFDPAEFRETLDANIAFLTRIQRRLQTSGQAGFWLSYDDLRDPEVMTGMMHWLGRTDLAEVRPASDQVPQNPRLMAHKVENFEQMQAELARIDPFQLHKLPNFEVPRSADVSTFSVVDGGRGLLFQPIFGGPTRRVERWLGSLGPVRNGLSQAELAAWKRDHPGHRSFTSLAHPTRRAWTALCVFIDGPKQRWVRDLLRERQRVPVPPEGTKMADLDAGTQRALFLAFLDFVGRNLNGQTTMPTHRLWASQSEIVAGFVDAAVPHVMLRDDALPEGLAWLCDAVGVDDPPELSPPAGMPDFLTAPEVRAAAHEAYLRDYVAFGFDP</sequence>
<evidence type="ECO:0000313" key="1">
    <source>
        <dbReference type="EMBL" id="AXC48709.1"/>
    </source>
</evidence>
<organism evidence="1 2">
    <name type="scientific">Paracoccus suum</name>
    <dbReference type="NCBI Taxonomy" id="2259340"/>
    <lineage>
        <taxon>Bacteria</taxon>
        <taxon>Pseudomonadati</taxon>
        <taxon>Pseudomonadota</taxon>
        <taxon>Alphaproteobacteria</taxon>
        <taxon>Rhodobacterales</taxon>
        <taxon>Paracoccaceae</taxon>
        <taxon>Paracoccus</taxon>
    </lineage>
</organism>
<proteinExistence type="predicted"/>
<protein>
    <recommendedName>
        <fullName evidence="3">Nodulation protein NodH</fullName>
    </recommendedName>
</protein>